<accession>A0AAU9U4T1</accession>
<evidence type="ECO:0000313" key="2">
    <source>
        <dbReference type="Proteomes" id="UP001153954"/>
    </source>
</evidence>
<dbReference type="Proteomes" id="UP001153954">
    <property type="component" value="Unassembled WGS sequence"/>
</dbReference>
<organism evidence="1 2">
    <name type="scientific">Euphydryas editha</name>
    <name type="common">Edith's checkerspot</name>
    <dbReference type="NCBI Taxonomy" id="104508"/>
    <lineage>
        <taxon>Eukaryota</taxon>
        <taxon>Metazoa</taxon>
        <taxon>Ecdysozoa</taxon>
        <taxon>Arthropoda</taxon>
        <taxon>Hexapoda</taxon>
        <taxon>Insecta</taxon>
        <taxon>Pterygota</taxon>
        <taxon>Neoptera</taxon>
        <taxon>Endopterygota</taxon>
        <taxon>Lepidoptera</taxon>
        <taxon>Glossata</taxon>
        <taxon>Ditrysia</taxon>
        <taxon>Papilionoidea</taxon>
        <taxon>Nymphalidae</taxon>
        <taxon>Nymphalinae</taxon>
        <taxon>Euphydryas</taxon>
    </lineage>
</organism>
<dbReference type="EMBL" id="CAKOGL010000012">
    <property type="protein sequence ID" value="CAH2092724.1"/>
    <property type="molecule type" value="Genomic_DNA"/>
</dbReference>
<evidence type="ECO:0000313" key="1">
    <source>
        <dbReference type="EMBL" id="CAH2092724.1"/>
    </source>
</evidence>
<reference evidence="1" key="1">
    <citation type="submission" date="2022-03" db="EMBL/GenBank/DDBJ databases">
        <authorList>
            <person name="Tunstrom K."/>
        </authorList>
    </citation>
    <scope>NUCLEOTIDE SEQUENCE</scope>
</reference>
<proteinExistence type="predicted"/>
<dbReference type="AlphaFoldDB" id="A0AAU9U4T1"/>
<gene>
    <name evidence="1" type="ORF">EEDITHA_LOCUS8455</name>
</gene>
<name>A0AAU9U4T1_EUPED</name>
<keyword evidence="2" id="KW-1185">Reference proteome</keyword>
<sequence>MTCCMKREFKTTAYESLQGLYEIIRSLSDSRNRHKSNLEKERGRHAQELVRVERAHNKELQHLKQSLLSELQTVHKDIGATLKETQVVCTWLVYEIDEPFRPIKEIRESQAELDTKLRSLSKMVSSQGAETVTPEIEKKMEESLKSVGERIGSLSSQLEKLTG</sequence>
<comment type="caution">
    <text evidence="1">The sequence shown here is derived from an EMBL/GenBank/DDBJ whole genome shotgun (WGS) entry which is preliminary data.</text>
</comment>
<protein>
    <submittedName>
        <fullName evidence="1">Uncharacterized protein</fullName>
    </submittedName>
</protein>